<keyword evidence="8 16" id="KW-1278">Translocase</keyword>
<keyword evidence="15 16" id="KW-0739">Sodium transport</keyword>
<dbReference type="EC" id="7.2.1.1" evidence="16 17"/>
<dbReference type="PANTHER" id="PTHR37838">
    <property type="entry name" value="NA(+)-TRANSLOCATING NADH-QUINONE REDUCTASE SUBUNIT C"/>
    <property type="match status" value="1"/>
</dbReference>
<keyword evidence="4 16" id="KW-0597">Phosphoprotein</keyword>
<organism evidence="19 20">
    <name type="scientific">Candidatus Cryptobacteroides avistercoris</name>
    <dbReference type="NCBI Taxonomy" id="2840758"/>
    <lineage>
        <taxon>Bacteria</taxon>
        <taxon>Pseudomonadati</taxon>
        <taxon>Bacteroidota</taxon>
        <taxon>Bacteroidia</taxon>
        <taxon>Bacteroidales</taxon>
        <taxon>Candidatus Cryptobacteroides</taxon>
    </lineage>
</organism>
<dbReference type="InterPro" id="IPR010204">
    <property type="entry name" value="NqrC"/>
</dbReference>
<keyword evidence="6 16" id="KW-0288">FMN</keyword>
<dbReference type="NCBIfam" id="TIGR01938">
    <property type="entry name" value="nqrC"/>
    <property type="match status" value="1"/>
</dbReference>
<feature type="transmembrane region" description="Helical" evidence="16">
    <location>
        <begin position="6"/>
        <end position="31"/>
    </location>
</feature>
<evidence type="ECO:0000256" key="6">
    <source>
        <dbReference type="ARBA" id="ARBA00022643"/>
    </source>
</evidence>
<evidence type="ECO:0000256" key="12">
    <source>
        <dbReference type="ARBA" id="ARBA00023065"/>
    </source>
</evidence>
<comment type="function">
    <text evidence="16">NQR complex catalyzes the reduction of ubiquinone-1 to ubiquinol by two successive reactions, coupled with the transport of Na(+) ions from the cytoplasm to the periplasm. NqrA to NqrE are probably involved in the second step, the conversion of ubisemiquinone to ubiquinol.</text>
</comment>
<dbReference type="PANTHER" id="PTHR37838:SF1">
    <property type="entry name" value="NA(+)-TRANSLOCATING NADH-QUINONE REDUCTASE SUBUNIT C"/>
    <property type="match status" value="1"/>
</dbReference>
<keyword evidence="13 16" id="KW-0830">Ubiquinone</keyword>
<comment type="similarity">
    <text evidence="16 17">Belongs to the NqrC family.</text>
</comment>
<evidence type="ECO:0000256" key="7">
    <source>
        <dbReference type="ARBA" id="ARBA00022692"/>
    </source>
</evidence>
<protein>
    <recommendedName>
        <fullName evidence="16 17">Na(+)-translocating NADH-quinone reductase subunit C</fullName>
        <shortName evidence="16 17">Na(+)-NQR subunit C</shortName>
        <shortName evidence="16 17">Na(+)-translocating NQR subunit C</shortName>
        <ecNumber evidence="16 17">7.2.1.1</ecNumber>
    </recommendedName>
    <alternativeName>
        <fullName evidence="16 17">NQR complex subunit C</fullName>
    </alternativeName>
    <alternativeName>
        <fullName evidence="16 17">NQR-1 subunit C</fullName>
    </alternativeName>
</protein>
<keyword evidence="3" id="KW-0997">Cell inner membrane</keyword>
<evidence type="ECO:0000256" key="3">
    <source>
        <dbReference type="ARBA" id="ARBA00022519"/>
    </source>
</evidence>
<dbReference type="GO" id="GO:0006814">
    <property type="term" value="P:sodium ion transport"/>
    <property type="evidence" value="ECO:0007669"/>
    <property type="project" value="UniProtKB-UniRule"/>
</dbReference>
<keyword evidence="5 16" id="KW-0285">Flavoprotein</keyword>
<comment type="caution">
    <text evidence="16">Lacks conserved residue(s) required for the propagation of feature annotation.</text>
</comment>
<dbReference type="InterPro" id="IPR007329">
    <property type="entry name" value="FMN-bd"/>
</dbReference>
<dbReference type="PIRSF" id="PIRSF009437">
    <property type="entry name" value="NQR-1_subunit_C"/>
    <property type="match status" value="1"/>
</dbReference>
<evidence type="ECO:0000256" key="9">
    <source>
        <dbReference type="ARBA" id="ARBA00022989"/>
    </source>
</evidence>
<comment type="catalytic activity">
    <reaction evidence="16 17">
        <text>a ubiquinone + n Na(+)(in) + NADH + H(+) = a ubiquinol + n Na(+)(out) + NAD(+)</text>
        <dbReference type="Rhea" id="RHEA:47748"/>
        <dbReference type="Rhea" id="RHEA-COMP:9565"/>
        <dbReference type="Rhea" id="RHEA-COMP:9566"/>
        <dbReference type="ChEBI" id="CHEBI:15378"/>
        <dbReference type="ChEBI" id="CHEBI:16389"/>
        <dbReference type="ChEBI" id="CHEBI:17976"/>
        <dbReference type="ChEBI" id="CHEBI:29101"/>
        <dbReference type="ChEBI" id="CHEBI:57540"/>
        <dbReference type="ChEBI" id="CHEBI:57945"/>
        <dbReference type="EC" id="7.2.1.1"/>
    </reaction>
</comment>
<comment type="subcellular location">
    <subcellularLocation>
        <location evidence="16">Cell membrane</location>
        <topology evidence="16">Single-pass membrane protein</topology>
    </subcellularLocation>
</comment>
<keyword evidence="1 16" id="KW-0813">Transport</keyword>
<name>A0A9D9IXQ4_9BACT</name>
<evidence type="ECO:0000256" key="15">
    <source>
        <dbReference type="ARBA" id="ARBA00023201"/>
    </source>
</evidence>
<evidence type="ECO:0000313" key="19">
    <source>
        <dbReference type="EMBL" id="MBO8479995.1"/>
    </source>
</evidence>
<evidence type="ECO:0000256" key="13">
    <source>
        <dbReference type="ARBA" id="ARBA00023075"/>
    </source>
</evidence>
<evidence type="ECO:0000313" key="20">
    <source>
        <dbReference type="Proteomes" id="UP000823769"/>
    </source>
</evidence>
<keyword evidence="14 16" id="KW-0472">Membrane</keyword>
<accession>A0A9D9IXQ4</accession>
<feature type="modified residue" description="FMN phosphoryl threonine" evidence="16">
    <location>
        <position position="219"/>
    </location>
</feature>
<proteinExistence type="inferred from homology"/>
<evidence type="ECO:0000256" key="4">
    <source>
        <dbReference type="ARBA" id="ARBA00022553"/>
    </source>
</evidence>
<keyword evidence="12 16" id="KW-0406">Ion transport</keyword>
<gene>
    <name evidence="16 19" type="primary">nqrC</name>
    <name evidence="19" type="ORF">IAB76_02640</name>
</gene>
<dbReference type="SMART" id="SM00900">
    <property type="entry name" value="FMN_bind"/>
    <property type="match status" value="1"/>
</dbReference>
<evidence type="ECO:0000256" key="10">
    <source>
        <dbReference type="ARBA" id="ARBA00023027"/>
    </source>
</evidence>
<reference evidence="19" key="1">
    <citation type="submission" date="2020-10" db="EMBL/GenBank/DDBJ databases">
        <authorList>
            <person name="Gilroy R."/>
        </authorList>
    </citation>
    <scope>NUCLEOTIDE SEQUENCE</scope>
    <source>
        <strain evidence="19">B3-1481</strain>
    </source>
</reference>
<evidence type="ECO:0000256" key="11">
    <source>
        <dbReference type="ARBA" id="ARBA00023053"/>
    </source>
</evidence>
<sequence length="258" mass="27582">MNTNSNVYTIIYSAVIVVIVAAVLAVAAMAFKPMQTANIKAETLSQMMVAAGLGTMDEFQEIGNDNVLVRYSENIEEAFTVDLDGNKVGDLKTDKDNIELVDNFKPQDVAIKNHGDATLPVYKFKTGATVIPIYGAGLWGPVWGYIALDTDYCTILGVYFDHSGETPGLGSKIKDDPEFQAQFIGKSFDLDNAENPFDILKGGVPEGNNHAVDAISGSTMTCRGLDAGMDLWIGAYVNYLKAAAAATAGTEASTVTEE</sequence>
<evidence type="ECO:0000256" key="2">
    <source>
        <dbReference type="ARBA" id="ARBA00022475"/>
    </source>
</evidence>
<evidence type="ECO:0000256" key="17">
    <source>
        <dbReference type="PIRNR" id="PIRNR009437"/>
    </source>
</evidence>
<evidence type="ECO:0000256" key="16">
    <source>
        <dbReference type="HAMAP-Rule" id="MF_00427"/>
    </source>
</evidence>
<dbReference type="GO" id="GO:0005886">
    <property type="term" value="C:plasma membrane"/>
    <property type="evidence" value="ECO:0007669"/>
    <property type="project" value="UniProtKB-SubCell"/>
</dbReference>
<keyword evidence="7 16" id="KW-0812">Transmembrane</keyword>
<feature type="domain" description="FMN-binding" evidence="18">
    <location>
        <begin position="137"/>
        <end position="236"/>
    </location>
</feature>
<dbReference type="AlphaFoldDB" id="A0A9D9IXQ4"/>
<evidence type="ECO:0000256" key="8">
    <source>
        <dbReference type="ARBA" id="ARBA00022967"/>
    </source>
</evidence>
<keyword evidence="9 16" id="KW-1133">Transmembrane helix</keyword>
<reference evidence="19" key="2">
    <citation type="journal article" date="2021" name="PeerJ">
        <title>Extensive microbial diversity within the chicken gut microbiome revealed by metagenomics and culture.</title>
        <authorList>
            <person name="Gilroy R."/>
            <person name="Ravi A."/>
            <person name="Getino M."/>
            <person name="Pursley I."/>
            <person name="Horton D.L."/>
            <person name="Alikhan N.F."/>
            <person name="Baker D."/>
            <person name="Gharbi K."/>
            <person name="Hall N."/>
            <person name="Watson M."/>
            <person name="Adriaenssens E.M."/>
            <person name="Foster-Nyarko E."/>
            <person name="Jarju S."/>
            <person name="Secka A."/>
            <person name="Antonio M."/>
            <person name="Oren A."/>
            <person name="Chaudhuri R.R."/>
            <person name="La Ragione R."/>
            <person name="Hildebrand F."/>
            <person name="Pallen M.J."/>
        </authorList>
    </citation>
    <scope>NUCLEOTIDE SEQUENCE</scope>
    <source>
        <strain evidence="19">B3-1481</strain>
    </source>
</reference>
<dbReference type="Pfam" id="PF04205">
    <property type="entry name" value="FMN_bind"/>
    <property type="match status" value="1"/>
</dbReference>
<evidence type="ECO:0000256" key="1">
    <source>
        <dbReference type="ARBA" id="ARBA00022448"/>
    </source>
</evidence>
<comment type="caution">
    <text evidence="19">The sequence shown here is derived from an EMBL/GenBank/DDBJ whole genome shotgun (WGS) entry which is preliminary data.</text>
</comment>
<keyword evidence="11 16" id="KW-0915">Sodium</keyword>
<dbReference type="GO" id="GO:0016655">
    <property type="term" value="F:oxidoreductase activity, acting on NAD(P)H, quinone or similar compound as acceptor"/>
    <property type="evidence" value="ECO:0007669"/>
    <property type="project" value="UniProtKB-UniRule"/>
</dbReference>
<dbReference type="EMBL" id="JADILW010000040">
    <property type="protein sequence ID" value="MBO8479995.1"/>
    <property type="molecule type" value="Genomic_DNA"/>
</dbReference>
<keyword evidence="10 16" id="KW-0520">NAD</keyword>
<evidence type="ECO:0000256" key="14">
    <source>
        <dbReference type="ARBA" id="ARBA00023136"/>
    </source>
</evidence>
<evidence type="ECO:0000259" key="18">
    <source>
        <dbReference type="SMART" id="SM00900"/>
    </source>
</evidence>
<comment type="subunit">
    <text evidence="16 17">Composed of six subunits; NqrA, NqrB, NqrC, NqrD, NqrE and NqrF.</text>
</comment>
<dbReference type="HAMAP" id="MF_00427">
    <property type="entry name" value="NqrC"/>
    <property type="match status" value="1"/>
</dbReference>
<dbReference type="Proteomes" id="UP000823769">
    <property type="component" value="Unassembled WGS sequence"/>
</dbReference>
<evidence type="ECO:0000256" key="5">
    <source>
        <dbReference type="ARBA" id="ARBA00022630"/>
    </source>
</evidence>
<comment type="cofactor">
    <cofactor evidence="16 17">
        <name>FMN</name>
        <dbReference type="ChEBI" id="CHEBI:58210"/>
    </cofactor>
</comment>
<dbReference type="GO" id="GO:0010181">
    <property type="term" value="F:FMN binding"/>
    <property type="evidence" value="ECO:0007669"/>
    <property type="project" value="UniProtKB-UniRule"/>
</dbReference>
<keyword evidence="2 16" id="KW-1003">Cell membrane</keyword>